<feature type="region of interest" description="Disordered" evidence="7">
    <location>
        <begin position="649"/>
        <end position="705"/>
    </location>
</feature>
<dbReference type="GO" id="GO:0016887">
    <property type="term" value="F:ATP hydrolysis activity"/>
    <property type="evidence" value="ECO:0007669"/>
    <property type="project" value="TreeGrafter"/>
</dbReference>
<dbReference type="InterPro" id="IPR036961">
    <property type="entry name" value="Kinesin_motor_dom_sf"/>
</dbReference>
<evidence type="ECO:0000313" key="9">
    <source>
        <dbReference type="EMBL" id="ANZ77932.1"/>
    </source>
</evidence>
<organism evidence="9 10">
    <name type="scientific">Komagataella pastoris</name>
    <name type="common">Yeast</name>
    <name type="synonym">Pichia pastoris</name>
    <dbReference type="NCBI Taxonomy" id="4922"/>
    <lineage>
        <taxon>Eukaryota</taxon>
        <taxon>Fungi</taxon>
        <taxon>Dikarya</taxon>
        <taxon>Ascomycota</taxon>
        <taxon>Saccharomycotina</taxon>
        <taxon>Pichiomycetes</taxon>
        <taxon>Pichiales</taxon>
        <taxon>Pichiaceae</taxon>
        <taxon>Komagataella</taxon>
    </lineage>
</organism>
<feature type="region of interest" description="Disordered" evidence="7">
    <location>
        <begin position="723"/>
        <end position="756"/>
    </location>
</feature>
<feature type="compositionally biased region" description="Polar residues" evidence="7">
    <location>
        <begin position="735"/>
        <end position="751"/>
    </location>
</feature>
<dbReference type="PANTHER" id="PTHR24115:SF1008">
    <property type="entry name" value="KINESIN-LIKE PROTEIN SUBITO"/>
    <property type="match status" value="1"/>
</dbReference>
<dbReference type="Proteomes" id="UP000094565">
    <property type="component" value="Chromosome 4"/>
</dbReference>
<evidence type="ECO:0000256" key="4">
    <source>
        <dbReference type="ARBA" id="ARBA00023175"/>
    </source>
</evidence>
<evidence type="ECO:0000256" key="7">
    <source>
        <dbReference type="SAM" id="MobiDB-lite"/>
    </source>
</evidence>
<dbReference type="Gene3D" id="3.40.850.10">
    <property type="entry name" value="Kinesin motor domain"/>
    <property type="match status" value="1"/>
</dbReference>
<evidence type="ECO:0000256" key="2">
    <source>
        <dbReference type="ARBA" id="ARBA00022741"/>
    </source>
</evidence>
<dbReference type="GO" id="GO:0005634">
    <property type="term" value="C:nucleus"/>
    <property type="evidence" value="ECO:0007669"/>
    <property type="project" value="TreeGrafter"/>
</dbReference>
<dbReference type="PRINTS" id="PR00380">
    <property type="entry name" value="KINESINHEAVY"/>
</dbReference>
<dbReference type="SMART" id="SM00129">
    <property type="entry name" value="KISc"/>
    <property type="match status" value="1"/>
</dbReference>
<dbReference type="OrthoDB" id="123929at2759"/>
<feature type="coiled-coil region" evidence="6">
    <location>
        <begin position="548"/>
        <end position="635"/>
    </location>
</feature>
<dbReference type="EMBL" id="CP014587">
    <property type="protein sequence ID" value="ANZ77932.1"/>
    <property type="molecule type" value="Genomic_DNA"/>
</dbReference>
<comment type="similarity">
    <text evidence="5">Belongs to the TRAFAC class myosin-kinesin ATPase superfamily. Kinesin family.</text>
</comment>
<dbReference type="PANTHER" id="PTHR24115">
    <property type="entry name" value="KINESIN-RELATED"/>
    <property type="match status" value="1"/>
</dbReference>
<reference evidence="9 10" key="1">
    <citation type="submission" date="2016-02" db="EMBL/GenBank/DDBJ databases">
        <title>Comparative genomic and transcriptomic foundation for Pichia pastoris.</title>
        <authorList>
            <person name="Love K.R."/>
            <person name="Shah K.A."/>
            <person name="Whittaker C.A."/>
            <person name="Wu J."/>
            <person name="Bartlett M.C."/>
            <person name="Ma D."/>
            <person name="Leeson R.L."/>
            <person name="Priest M."/>
            <person name="Young S.K."/>
            <person name="Love J.C."/>
        </authorList>
    </citation>
    <scope>NUCLEOTIDE SEQUENCE [LARGE SCALE GENOMIC DNA]</scope>
    <source>
        <strain evidence="9 10">ATCC 28485</strain>
    </source>
</reference>
<dbReference type="PROSITE" id="PS50067">
    <property type="entry name" value="KINESIN_MOTOR_2"/>
    <property type="match status" value="1"/>
</dbReference>
<keyword evidence="10" id="KW-1185">Reference proteome</keyword>
<evidence type="ECO:0000256" key="5">
    <source>
        <dbReference type="PROSITE-ProRule" id="PRU00283"/>
    </source>
</evidence>
<dbReference type="InterPro" id="IPR027640">
    <property type="entry name" value="Kinesin-like_fam"/>
</dbReference>
<keyword evidence="6" id="KW-0175">Coiled coil</keyword>
<accession>A0A1B2JIY2</accession>
<dbReference type="GO" id="GO:0005871">
    <property type="term" value="C:kinesin complex"/>
    <property type="evidence" value="ECO:0007669"/>
    <property type="project" value="TreeGrafter"/>
</dbReference>
<feature type="domain" description="Kinesin motor" evidence="8">
    <location>
        <begin position="1"/>
        <end position="346"/>
    </location>
</feature>
<proteinExistence type="inferred from homology"/>
<evidence type="ECO:0000259" key="8">
    <source>
        <dbReference type="PROSITE" id="PS50067"/>
    </source>
</evidence>
<keyword evidence="4 5" id="KW-0505">Motor protein</keyword>
<dbReference type="SUPFAM" id="SSF52540">
    <property type="entry name" value="P-loop containing nucleoside triphosphate hydrolases"/>
    <property type="match status" value="1"/>
</dbReference>
<dbReference type="InterPro" id="IPR027417">
    <property type="entry name" value="P-loop_NTPase"/>
</dbReference>
<dbReference type="AlphaFoldDB" id="A0A1B2JIY2"/>
<sequence>METILRVRQSSDETSSLFEVISDNAIQVNGQEFKFDSIQGGQVDQQELFERTVQPFLDSEIIPHSKDVTLFTMGPSGAGKSYTIFGIPSNVGLLYRSLSYLLQQVTGDLASYDTVKKHLGMNLINPSKSGTQAGNSSGHTAVTVSMFEIYNDSIKDLFANREINSRSVLDIVTDPRDGKLKPRNLSQFYVSNVDICKRLFELGLKNRRGIQKGSTSTSSGSHCFVHINFVKISKDGRKSAVSRFSLADLSSIESTRSAQAKKITMKQKSINNTSILELGRCIHSLRTGKQDMSLLRTNKIARLLFHDFIKNKGMNPQLKFLVTLDSNGDQGTSLQILRYISSTISDDRRASSRPSSTSSRDSIKRLSVTKRLSSRISSTHVKEKETLEKIKKEKDILVKEIKQLQDKLVENEISIRKEISNSFEDSIAKLNDEFRLKEISLQNSLEKDCDRKLTDLADEYEQTLCSMKSELDSKSTENQELLKRIATLKDELKHNKVENDSFQSSITKLNETIELKAQKISDLKVSSASLREELDTTTASLNDTTKSLNDSKDLVTQLQAEIAEKKSLLEQRDFGSSEIKQDYEKQIKDLKSQIKRLDADVAAGENVIKELESNLEQKIAEVDEMKTKLSQAEKSIDFNKRHIDILKDKFTASKQKVPTSDDNKPATERPKSTRASETADPDSLKENISPPKKSKHKSSSKSQKIDDALKLTSFTLFDKLDPQSVDSSVKRKRNILSSPTKASELLMSSPTKSRKKLRKKEIVNIFDDNELD</sequence>
<name>A0A1B2JIY2_PICPA</name>
<keyword evidence="3 5" id="KW-0067">ATP-binding</keyword>
<evidence type="ECO:0000256" key="3">
    <source>
        <dbReference type="ARBA" id="ARBA00022840"/>
    </source>
</evidence>
<protein>
    <submittedName>
        <fullName evidence="9">BA75_04707T0</fullName>
    </submittedName>
</protein>
<dbReference type="InterPro" id="IPR001752">
    <property type="entry name" value="Kinesin_motor_dom"/>
</dbReference>
<feature type="coiled-coil region" evidence="6">
    <location>
        <begin position="471"/>
        <end position="498"/>
    </location>
</feature>
<evidence type="ECO:0000313" key="10">
    <source>
        <dbReference type="Proteomes" id="UP000094565"/>
    </source>
</evidence>
<keyword evidence="1" id="KW-0493">Microtubule</keyword>
<dbReference type="Pfam" id="PF00225">
    <property type="entry name" value="Kinesin"/>
    <property type="match status" value="1"/>
</dbReference>
<dbReference type="GO" id="GO:0005874">
    <property type="term" value="C:microtubule"/>
    <property type="evidence" value="ECO:0007669"/>
    <property type="project" value="UniProtKB-KW"/>
</dbReference>
<dbReference type="GO" id="GO:0008017">
    <property type="term" value="F:microtubule binding"/>
    <property type="evidence" value="ECO:0007669"/>
    <property type="project" value="InterPro"/>
</dbReference>
<dbReference type="GO" id="GO:0005524">
    <property type="term" value="F:ATP binding"/>
    <property type="evidence" value="ECO:0007669"/>
    <property type="project" value="UniProtKB-UniRule"/>
</dbReference>
<dbReference type="GO" id="GO:0003777">
    <property type="term" value="F:microtubule motor activity"/>
    <property type="evidence" value="ECO:0007669"/>
    <property type="project" value="InterPro"/>
</dbReference>
<evidence type="ECO:0000256" key="6">
    <source>
        <dbReference type="SAM" id="Coils"/>
    </source>
</evidence>
<feature type="compositionally biased region" description="Basic and acidic residues" evidence="7">
    <location>
        <begin position="659"/>
        <end position="671"/>
    </location>
</feature>
<dbReference type="GO" id="GO:0007018">
    <property type="term" value="P:microtubule-based movement"/>
    <property type="evidence" value="ECO:0007669"/>
    <property type="project" value="InterPro"/>
</dbReference>
<evidence type="ECO:0000256" key="1">
    <source>
        <dbReference type="ARBA" id="ARBA00022701"/>
    </source>
</evidence>
<feature type="binding site" evidence="5">
    <location>
        <begin position="74"/>
        <end position="81"/>
    </location>
    <ligand>
        <name>ATP</name>
        <dbReference type="ChEBI" id="CHEBI:30616"/>
    </ligand>
</feature>
<gene>
    <name evidence="9" type="ORF">ATY40_BA7504707</name>
</gene>
<keyword evidence="2 5" id="KW-0547">Nucleotide-binding</keyword>